<keyword evidence="3 7" id="KW-0808">Transferase</keyword>
<dbReference type="NCBIfam" id="NF002060">
    <property type="entry name" value="PRK00892.1"/>
    <property type="match status" value="1"/>
</dbReference>
<dbReference type="InterPro" id="IPR011004">
    <property type="entry name" value="Trimer_LpxA-like_sf"/>
</dbReference>
<keyword evidence="5 7" id="KW-0443">Lipid metabolism</keyword>
<evidence type="ECO:0000256" key="7">
    <source>
        <dbReference type="HAMAP-Rule" id="MF_00523"/>
    </source>
</evidence>
<dbReference type="CDD" id="cd03352">
    <property type="entry name" value="LbH_LpxD"/>
    <property type="match status" value="1"/>
</dbReference>
<comment type="subunit">
    <text evidence="7">Homotrimer.</text>
</comment>
<name>A0A5R9KDS5_9BACT</name>
<dbReference type="GO" id="GO:0103118">
    <property type="term" value="F:UDP-3-O-[(3R)-3-hydroxyacyl]-glucosamine N-acyltransferase activity"/>
    <property type="evidence" value="ECO:0007669"/>
    <property type="project" value="UniProtKB-EC"/>
</dbReference>
<dbReference type="GO" id="GO:0016020">
    <property type="term" value="C:membrane"/>
    <property type="evidence" value="ECO:0007669"/>
    <property type="project" value="GOC"/>
</dbReference>
<gene>
    <name evidence="7 9" type="primary">lpxD</name>
    <name evidence="9" type="ORF">FEM55_08620</name>
</gene>
<dbReference type="RefSeq" id="WP_138280933.1">
    <property type="nucleotide sequence ID" value="NZ_BMGE01000002.1"/>
</dbReference>
<dbReference type="InterPro" id="IPR020573">
    <property type="entry name" value="UDP_GlcNAc_AcTrfase_non-rep"/>
</dbReference>
<evidence type="ECO:0000256" key="2">
    <source>
        <dbReference type="ARBA" id="ARBA00022556"/>
    </source>
</evidence>
<evidence type="ECO:0000256" key="1">
    <source>
        <dbReference type="ARBA" id="ARBA00022516"/>
    </source>
</evidence>
<comment type="similarity">
    <text evidence="7">Belongs to the transferase hexapeptide repeat family. LpxD subfamily.</text>
</comment>
<dbReference type="EC" id="2.3.1.191" evidence="7"/>
<dbReference type="AlphaFoldDB" id="A0A5R9KDS5"/>
<evidence type="ECO:0000256" key="6">
    <source>
        <dbReference type="ARBA" id="ARBA00023315"/>
    </source>
</evidence>
<dbReference type="OrthoDB" id="9784739at2"/>
<accession>A0A5R9KDS5</accession>
<reference evidence="9 10" key="1">
    <citation type="submission" date="2019-05" db="EMBL/GenBank/DDBJ databases">
        <authorList>
            <person name="Qu J.-H."/>
        </authorList>
    </citation>
    <scope>NUCLEOTIDE SEQUENCE [LARGE SCALE GENOMIC DNA]</scope>
    <source>
        <strain evidence="9 10">Z12</strain>
    </source>
</reference>
<evidence type="ECO:0000256" key="5">
    <source>
        <dbReference type="ARBA" id="ARBA00023098"/>
    </source>
</evidence>
<keyword evidence="10" id="KW-1185">Reference proteome</keyword>
<dbReference type="Proteomes" id="UP000309788">
    <property type="component" value="Unassembled WGS sequence"/>
</dbReference>
<keyword evidence="6 7" id="KW-0012">Acyltransferase</keyword>
<dbReference type="Pfam" id="PF04613">
    <property type="entry name" value="LpxD"/>
    <property type="match status" value="1"/>
</dbReference>
<evidence type="ECO:0000313" key="10">
    <source>
        <dbReference type="Proteomes" id="UP000309788"/>
    </source>
</evidence>
<comment type="catalytic activity">
    <reaction evidence="7">
        <text>a UDP-3-O-[(3R)-3-hydroxyacyl]-alpha-D-glucosamine + a (3R)-hydroxyacyl-[ACP] = a UDP-2-N,3-O-bis[(3R)-3-hydroxyacyl]-alpha-D-glucosamine + holo-[ACP] + H(+)</text>
        <dbReference type="Rhea" id="RHEA:53836"/>
        <dbReference type="Rhea" id="RHEA-COMP:9685"/>
        <dbReference type="Rhea" id="RHEA-COMP:9945"/>
        <dbReference type="ChEBI" id="CHEBI:15378"/>
        <dbReference type="ChEBI" id="CHEBI:64479"/>
        <dbReference type="ChEBI" id="CHEBI:78827"/>
        <dbReference type="ChEBI" id="CHEBI:137740"/>
        <dbReference type="ChEBI" id="CHEBI:137748"/>
        <dbReference type="EC" id="2.3.1.191"/>
    </reaction>
</comment>
<evidence type="ECO:0000259" key="8">
    <source>
        <dbReference type="Pfam" id="PF04613"/>
    </source>
</evidence>
<keyword evidence="1 7" id="KW-0444">Lipid biosynthesis</keyword>
<dbReference type="PROSITE" id="PS00101">
    <property type="entry name" value="HEXAPEP_TRANSFERASES"/>
    <property type="match status" value="1"/>
</dbReference>
<proteinExistence type="inferred from homology"/>
<feature type="domain" description="UDP-3-O-[3-hydroxymyristoyl] glucosamine N-acyltransferase non-repeat region" evidence="8">
    <location>
        <begin position="22"/>
        <end position="89"/>
    </location>
</feature>
<dbReference type="GO" id="GO:0016410">
    <property type="term" value="F:N-acyltransferase activity"/>
    <property type="evidence" value="ECO:0007669"/>
    <property type="project" value="InterPro"/>
</dbReference>
<evidence type="ECO:0000256" key="3">
    <source>
        <dbReference type="ARBA" id="ARBA00022679"/>
    </source>
</evidence>
<dbReference type="Gene3D" id="2.160.10.10">
    <property type="entry name" value="Hexapeptide repeat proteins"/>
    <property type="match status" value="1"/>
</dbReference>
<dbReference type="Gene3D" id="3.40.1390.10">
    <property type="entry name" value="MurE/MurF, N-terminal domain"/>
    <property type="match status" value="1"/>
</dbReference>
<keyword evidence="4 7" id="KW-0677">Repeat</keyword>
<comment type="function">
    <text evidence="7">Catalyzes the N-acylation of UDP-3-O-acylglucosamine using 3-hydroxyacyl-ACP as the acyl donor. Is involved in the biosynthesis of lipid A, a phosphorylated glycolipid that anchors the lipopolysaccharide to the outer membrane of the cell.</text>
</comment>
<dbReference type="PANTHER" id="PTHR43378">
    <property type="entry name" value="UDP-3-O-ACYLGLUCOSAMINE N-ACYLTRANSFERASE"/>
    <property type="match status" value="1"/>
</dbReference>
<dbReference type="HAMAP" id="MF_00523">
    <property type="entry name" value="LpxD"/>
    <property type="match status" value="1"/>
</dbReference>
<dbReference type="EMBL" id="VCEI01000021">
    <property type="protein sequence ID" value="TLU94305.1"/>
    <property type="molecule type" value="Genomic_DNA"/>
</dbReference>
<dbReference type="InterPro" id="IPR001451">
    <property type="entry name" value="Hexapep"/>
</dbReference>
<dbReference type="InterPro" id="IPR018357">
    <property type="entry name" value="Hexapep_transf_CS"/>
</dbReference>
<dbReference type="SUPFAM" id="SSF51161">
    <property type="entry name" value="Trimeric LpxA-like enzymes"/>
    <property type="match status" value="1"/>
</dbReference>
<organism evidence="9 10">
    <name type="scientific">Dyadobacter sediminis</name>
    <dbReference type="NCBI Taxonomy" id="1493691"/>
    <lineage>
        <taxon>Bacteria</taxon>
        <taxon>Pseudomonadati</taxon>
        <taxon>Bacteroidota</taxon>
        <taxon>Cytophagia</taxon>
        <taxon>Cytophagales</taxon>
        <taxon>Spirosomataceae</taxon>
        <taxon>Dyadobacter</taxon>
    </lineage>
</organism>
<dbReference type="Pfam" id="PF00132">
    <property type="entry name" value="Hexapep"/>
    <property type="match status" value="2"/>
</dbReference>
<comment type="pathway">
    <text evidence="7">Bacterial outer membrane biogenesis; LPS lipid A biosynthesis.</text>
</comment>
<dbReference type="UniPathway" id="UPA00973"/>
<keyword evidence="2 7" id="KW-0441">Lipid A biosynthesis</keyword>
<protein>
    <recommendedName>
        <fullName evidence="7">UDP-3-O-acylglucosamine N-acyltransferase</fullName>
        <ecNumber evidence="7">2.3.1.191</ecNumber>
    </recommendedName>
</protein>
<evidence type="ECO:0000256" key="4">
    <source>
        <dbReference type="ARBA" id="ARBA00022737"/>
    </source>
</evidence>
<dbReference type="GO" id="GO:0009245">
    <property type="term" value="P:lipid A biosynthetic process"/>
    <property type="evidence" value="ECO:0007669"/>
    <property type="project" value="UniProtKB-UniRule"/>
</dbReference>
<dbReference type="InterPro" id="IPR007691">
    <property type="entry name" value="LpxD"/>
</dbReference>
<dbReference type="PANTHER" id="PTHR43378:SF2">
    <property type="entry name" value="UDP-3-O-ACYLGLUCOSAMINE N-ACYLTRANSFERASE 1, MITOCHONDRIAL-RELATED"/>
    <property type="match status" value="1"/>
</dbReference>
<dbReference type="NCBIfam" id="TIGR01853">
    <property type="entry name" value="lipid_A_lpxD"/>
    <property type="match status" value="1"/>
</dbReference>
<sequence length="349" mass="37503">MKFTVSEIAQMLDGTIVGDDKITIDSAAKIEEGRPGCISFLANSKYESYIYSTQSSAVIVNRDFTPKKDIAATLIYVDNAYTAFTILLEEYQKRIGKQKYGVEQPSFIGENSTTGEGCYRGAFSYIGKNCVIGNSVKIYPNTYIGDNIEIGDNSVVHPGVKIYDNTVIGKNCTIFANCVIGGDGFGFAPQADGTYKAIPQLGNVIIEDDVSIGSNTTIDCATMGSTIIRKGVKIDNLVQIAHNVEIGKNTVIAAQAGISGSTTIGEQCVIAGQVGIVGHITVANNTKVGAQSGLGKSIKKEGLSLSGSPARDLNEHLRSMALVRRLPEMEERLKDLESNRETSDFQERD</sequence>
<comment type="caution">
    <text evidence="9">The sequence shown here is derived from an EMBL/GenBank/DDBJ whole genome shotgun (WGS) entry which is preliminary data.</text>
</comment>
<evidence type="ECO:0000313" key="9">
    <source>
        <dbReference type="EMBL" id="TLU94305.1"/>
    </source>
</evidence>
<feature type="active site" description="Proton acceptor" evidence="7">
    <location>
        <position position="242"/>
    </location>
</feature>